<keyword evidence="5" id="KW-1133">Transmembrane helix</keyword>
<keyword evidence="5" id="KW-0812">Transmembrane</keyword>
<dbReference type="Proteomes" id="UP000050795">
    <property type="component" value="Unassembled WGS sequence"/>
</dbReference>
<dbReference type="WBParaSite" id="TREG1_90850.1">
    <property type="protein sequence ID" value="TREG1_90850.1"/>
    <property type="gene ID" value="TREG1_90850"/>
</dbReference>
<keyword evidence="1" id="KW-0677">Repeat</keyword>
<evidence type="ECO:0000256" key="2">
    <source>
        <dbReference type="ARBA" id="ARBA00023157"/>
    </source>
</evidence>
<evidence type="ECO:0000256" key="1">
    <source>
        <dbReference type="ARBA" id="ARBA00022737"/>
    </source>
</evidence>
<protein>
    <recommendedName>
        <fullName evidence="7">CUB domain-containing protein</fullName>
    </recommendedName>
</protein>
<proteinExistence type="predicted"/>
<dbReference type="InterPro" id="IPR035914">
    <property type="entry name" value="Sperma_CUB_dom_sf"/>
</dbReference>
<evidence type="ECO:0000256" key="6">
    <source>
        <dbReference type="SAM" id="SignalP"/>
    </source>
</evidence>
<keyword evidence="5" id="KW-0472">Membrane</keyword>
<evidence type="ECO:0000313" key="9">
    <source>
        <dbReference type="WBParaSite" id="TREG1_90850.1"/>
    </source>
</evidence>
<dbReference type="PROSITE" id="PS01180">
    <property type="entry name" value="CUB"/>
    <property type="match status" value="2"/>
</dbReference>
<organism evidence="8 9">
    <name type="scientific">Trichobilharzia regenti</name>
    <name type="common">Nasal bird schistosome</name>
    <dbReference type="NCBI Taxonomy" id="157069"/>
    <lineage>
        <taxon>Eukaryota</taxon>
        <taxon>Metazoa</taxon>
        <taxon>Spiralia</taxon>
        <taxon>Lophotrochozoa</taxon>
        <taxon>Platyhelminthes</taxon>
        <taxon>Trematoda</taxon>
        <taxon>Digenea</taxon>
        <taxon>Strigeidida</taxon>
        <taxon>Schistosomatoidea</taxon>
        <taxon>Schistosomatidae</taxon>
        <taxon>Trichobilharzia</taxon>
    </lineage>
</organism>
<keyword evidence="6" id="KW-0732">Signal</keyword>
<evidence type="ECO:0000256" key="3">
    <source>
        <dbReference type="PROSITE-ProRule" id="PRU00059"/>
    </source>
</evidence>
<feature type="transmembrane region" description="Helical" evidence="5">
    <location>
        <begin position="602"/>
        <end position="624"/>
    </location>
</feature>
<feature type="region of interest" description="Disordered" evidence="4">
    <location>
        <begin position="346"/>
        <end position="377"/>
    </location>
</feature>
<sequence length="626" mass="72031">MRFLFLIVIIMMVAIQSNKLSDPNCRCYIFNSGMHKSGTFKTPFYPKKYPYELDCLMYRFQGLPTELVKLTFWSFSLRKPIDKKCIDYVDMFTTIDPDILASTEPKSTLSSFTHTLTKHEQIPRNGSTNHYRPADYRLCGDLEDFPQNDFYSISSILILIFHTASRTSDVRHGQPMGFIGQFSFNLKSNYLSDGKLKENTKCNYEFQSVDTANGTLKYGNFFSPQYPSNYPPKITCQYNFKAEKHERVILTFRSIRLKPTARDDLTGNVERCGTWNHLPFQHDFITVSEDYEETTKTLARICSNLMNIQLVSHTSNLKMDFISHNPIYQGQGFRGTYEFVHESRVNPSPFLSEGEEDGQVDSSKNEEESQELSQTNTNKSRLLVADAGFSSSRNMHFREVDDLIHSDLMDAQYSSQSNSDMDSKYVQRKLILSSGPSNHTQGFILSPNFPQPYPPSTTIVYTFIGQPTEKVMVKFLYMRLGNSNSCENTSMGDRVQLFDGMNMEDPLIIEYCENKVVFRNRPEMHITTESEYFRSSGYIMTLRFKSDGMTGPDELGFKLYYNFEQVQHEIRYNKASSTSLNQQIGEGIRKKPYSGSNAVHTFWTGVILPVIVLTTTTTVILINYQR</sequence>
<evidence type="ECO:0000259" key="7">
    <source>
        <dbReference type="PROSITE" id="PS01180"/>
    </source>
</evidence>
<evidence type="ECO:0000256" key="5">
    <source>
        <dbReference type="SAM" id="Phobius"/>
    </source>
</evidence>
<dbReference type="InterPro" id="IPR000859">
    <property type="entry name" value="CUB_dom"/>
</dbReference>
<dbReference type="Gene3D" id="2.60.120.290">
    <property type="entry name" value="Spermadhesin, CUB domain"/>
    <property type="match status" value="3"/>
</dbReference>
<feature type="domain" description="CUB" evidence="7">
    <location>
        <begin position="202"/>
        <end position="340"/>
    </location>
</feature>
<dbReference type="SMART" id="SM00042">
    <property type="entry name" value="CUB"/>
    <property type="match status" value="2"/>
</dbReference>
<dbReference type="PANTHER" id="PTHR24251">
    <property type="entry name" value="OVOCHYMASE-RELATED"/>
    <property type="match status" value="1"/>
</dbReference>
<accession>A0AA85KFV9</accession>
<keyword evidence="8" id="KW-1185">Reference proteome</keyword>
<dbReference type="AlphaFoldDB" id="A0AA85KFV9"/>
<evidence type="ECO:0000256" key="4">
    <source>
        <dbReference type="SAM" id="MobiDB-lite"/>
    </source>
</evidence>
<dbReference type="SUPFAM" id="SSF49854">
    <property type="entry name" value="Spermadhesin, CUB domain"/>
    <property type="match status" value="3"/>
</dbReference>
<evidence type="ECO:0000313" key="8">
    <source>
        <dbReference type="Proteomes" id="UP000050795"/>
    </source>
</evidence>
<feature type="chain" id="PRO_5041704028" description="CUB domain-containing protein" evidence="6">
    <location>
        <begin position="18"/>
        <end position="626"/>
    </location>
</feature>
<feature type="domain" description="CUB" evidence="7">
    <location>
        <begin position="433"/>
        <end position="564"/>
    </location>
</feature>
<dbReference type="PANTHER" id="PTHR24251:SF50">
    <property type="entry name" value="ATTRACTIN-LIKE 1A"/>
    <property type="match status" value="1"/>
</dbReference>
<name>A0AA85KFV9_TRIRE</name>
<dbReference type="Pfam" id="PF00431">
    <property type="entry name" value="CUB"/>
    <property type="match status" value="3"/>
</dbReference>
<dbReference type="CDD" id="cd00041">
    <property type="entry name" value="CUB"/>
    <property type="match status" value="2"/>
</dbReference>
<keyword evidence="2" id="KW-1015">Disulfide bond</keyword>
<reference evidence="9" key="2">
    <citation type="submission" date="2023-11" db="UniProtKB">
        <authorList>
            <consortium name="WormBaseParasite"/>
        </authorList>
    </citation>
    <scope>IDENTIFICATION</scope>
</reference>
<comment type="caution">
    <text evidence="3">Lacks conserved residue(s) required for the propagation of feature annotation.</text>
</comment>
<reference evidence="8" key="1">
    <citation type="submission" date="2022-06" db="EMBL/GenBank/DDBJ databases">
        <authorList>
            <person name="Berger JAMES D."/>
            <person name="Berger JAMES D."/>
        </authorList>
    </citation>
    <scope>NUCLEOTIDE SEQUENCE [LARGE SCALE GENOMIC DNA]</scope>
</reference>
<feature type="signal peptide" evidence="6">
    <location>
        <begin position="1"/>
        <end position="17"/>
    </location>
</feature>